<dbReference type="EMBL" id="JBEPSH010000003">
    <property type="protein sequence ID" value="MET4576698.1"/>
    <property type="molecule type" value="Genomic_DNA"/>
</dbReference>
<organism evidence="2 3">
    <name type="scientific">Ottowia thiooxydans</name>
    <dbReference type="NCBI Taxonomy" id="219182"/>
    <lineage>
        <taxon>Bacteria</taxon>
        <taxon>Pseudomonadati</taxon>
        <taxon>Pseudomonadota</taxon>
        <taxon>Betaproteobacteria</taxon>
        <taxon>Burkholderiales</taxon>
        <taxon>Comamonadaceae</taxon>
        <taxon>Ottowia</taxon>
    </lineage>
</organism>
<feature type="transmembrane region" description="Helical" evidence="1">
    <location>
        <begin position="52"/>
        <end position="69"/>
    </location>
</feature>
<name>A0ABV2Q6N5_9BURK</name>
<comment type="caution">
    <text evidence="2">The sequence shown here is derived from an EMBL/GenBank/DDBJ whole genome shotgun (WGS) entry which is preliminary data.</text>
</comment>
<keyword evidence="1" id="KW-0472">Membrane</keyword>
<evidence type="ECO:0000313" key="3">
    <source>
        <dbReference type="Proteomes" id="UP001549320"/>
    </source>
</evidence>
<reference evidence="2 3" key="1">
    <citation type="submission" date="2024-06" db="EMBL/GenBank/DDBJ databases">
        <title>Sorghum-associated microbial communities from plants grown in Nebraska, USA.</title>
        <authorList>
            <person name="Schachtman D."/>
        </authorList>
    </citation>
    <scope>NUCLEOTIDE SEQUENCE [LARGE SCALE GENOMIC DNA]</scope>
    <source>
        <strain evidence="2 3">2709</strain>
    </source>
</reference>
<feature type="transmembrane region" description="Helical" evidence="1">
    <location>
        <begin position="190"/>
        <end position="217"/>
    </location>
</feature>
<feature type="transmembrane region" description="Helical" evidence="1">
    <location>
        <begin position="146"/>
        <end position="170"/>
    </location>
</feature>
<gene>
    <name evidence="2" type="ORF">ABIE13_001807</name>
</gene>
<feature type="transmembrane region" description="Helical" evidence="1">
    <location>
        <begin position="97"/>
        <end position="118"/>
    </location>
</feature>
<feature type="transmembrane region" description="Helical" evidence="1">
    <location>
        <begin position="223"/>
        <end position="247"/>
    </location>
</feature>
<dbReference type="NCBIfam" id="NF041043">
    <property type="entry name" value="BPSS1780_fam"/>
    <property type="match status" value="1"/>
</dbReference>
<dbReference type="Proteomes" id="UP001549320">
    <property type="component" value="Unassembled WGS sequence"/>
</dbReference>
<accession>A0ABV2Q6N5</accession>
<evidence type="ECO:0000256" key="1">
    <source>
        <dbReference type="SAM" id="Phobius"/>
    </source>
</evidence>
<sequence length="262" mass="28189">MKLNIVPARTGTRWARDGVRTFFKQPLAILGLFFMFVVSISLVALIPFVGGVLALVLVPAATVGLMAAAREADAGRFPMPLTLAVALRQGPQPRRAILILGAFYAVAVMVAMGVSAMIDGGRFAELYVGGGGITEEMIQDASFRTAMWAFTLLYLPISIAFWHAPALVHWHGVSPLKSLFFSTVAVFRNLGAFFLYGLMWMAMSFAAGLVLVVIAAITGSASIATFGLMPIAIMVASMFFSSLWFTFRDSFTADQELSPVTS</sequence>
<keyword evidence="1" id="KW-0812">Transmembrane</keyword>
<feature type="transmembrane region" description="Helical" evidence="1">
    <location>
        <begin position="27"/>
        <end position="46"/>
    </location>
</feature>
<protein>
    <submittedName>
        <fullName evidence="2">MFS family permease</fullName>
    </submittedName>
</protein>
<keyword evidence="3" id="KW-1185">Reference proteome</keyword>
<proteinExistence type="predicted"/>
<keyword evidence="1" id="KW-1133">Transmembrane helix</keyword>
<evidence type="ECO:0000313" key="2">
    <source>
        <dbReference type="EMBL" id="MET4576698.1"/>
    </source>
</evidence>
<dbReference type="RefSeq" id="WP_354442763.1">
    <property type="nucleotide sequence ID" value="NZ_JBEPSH010000003.1"/>
</dbReference>
<dbReference type="InterPro" id="IPR047798">
    <property type="entry name" value="BPSS1780-like"/>
</dbReference>